<name>A0A840V3R4_9BACT</name>
<gene>
    <name evidence="3" type="ORF">HNR46_002870</name>
</gene>
<dbReference type="InterPro" id="IPR029058">
    <property type="entry name" value="AB_hydrolase_fold"/>
</dbReference>
<keyword evidence="4" id="KW-1185">Reference proteome</keyword>
<evidence type="ECO:0000313" key="4">
    <source>
        <dbReference type="Proteomes" id="UP000557717"/>
    </source>
</evidence>
<feature type="region of interest" description="Disordered" evidence="1">
    <location>
        <begin position="516"/>
        <end position="538"/>
    </location>
</feature>
<dbReference type="SUPFAM" id="SSF53474">
    <property type="entry name" value="alpha/beta-Hydrolases"/>
    <property type="match status" value="1"/>
</dbReference>
<evidence type="ECO:0000259" key="2">
    <source>
        <dbReference type="Pfam" id="PF12697"/>
    </source>
</evidence>
<proteinExistence type="predicted"/>
<feature type="domain" description="AB hydrolase-1" evidence="2">
    <location>
        <begin position="240"/>
        <end position="496"/>
    </location>
</feature>
<evidence type="ECO:0000256" key="1">
    <source>
        <dbReference type="SAM" id="MobiDB-lite"/>
    </source>
</evidence>
<protein>
    <submittedName>
        <fullName evidence="3">Pimeloyl-ACP methyl ester carboxylesterase</fullName>
    </submittedName>
</protein>
<dbReference type="Proteomes" id="UP000557717">
    <property type="component" value="Unassembled WGS sequence"/>
</dbReference>
<dbReference type="AlphaFoldDB" id="A0A840V3R4"/>
<comment type="caution">
    <text evidence="3">The sequence shown here is derived from an EMBL/GenBank/DDBJ whole genome shotgun (WGS) entry which is preliminary data.</text>
</comment>
<dbReference type="Gene3D" id="3.40.50.1820">
    <property type="entry name" value="alpha/beta hydrolase"/>
    <property type="match status" value="1"/>
</dbReference>
<dbReference type="RefSeq" id="WP_184019804.1">
    <property type="nucleotide sequence ID" value="NZ_JACHFD010000014.1"/>
</dbReference>
<organism evidence="3 4">
    <name type="scientific">Haloferula luteola</name>
    <dbReference type="NCBI Taxonomy" id="595692"/>
    <lineage>
        <taxon>Bacteria</taxon>
        <taxon>Pseudomonadati</taxon>
        <taxon>Verrucomicrobiota</taxon>
        <taxon>Verrucomicrobiia</taxon>
        <taxon>Verrucomicrobiales</taxon>
        <taxon>Verrucomicrobiaceae</taxon>
        <taxon>Haloferula</taxon>
    </lineage>
</organism>
<reference evidence="3 4" key="1">
    <citation type="submission" date="2020-08" db="EMBL/GenBank/DDBJ databases">
        <title>Genomic Encyclopedia of Type Strains, Phase IV (KMG-IV): sequencing the most valuable type-strain genomes for metagenomic binning, comparative biology and taxonomic classification.</title>
        <authorList>
            <person name="Goeker M."/>
        </authorList>
    </citation>
    <scope>NUCLEOTIDE SEQUENCE [LARGE SCALE GENOMIC DNA]</scope>
    <source>
        <strain evidence="3 4">YC6886</strain>
    </source>
</reference>
<sequence length="538" mass="59575">MAPIARREVPPPVPPSIVTSADHLEAARATHGEDDLTDLLQNLQIAWRAVAAGQSEAIPEYNYLTARLVGHLNEAQLHPWQATWHSKGTAFSLAGASDCAFHTDGYDLLPTDAVEFTGKYSTRPDLQPGIGAPFISSIKNPPPSTGPLPPDIRAKTLTAVVRFDKDHAELTFLDPYDHPTVTIGNHTYPLAADYLSNTCFTLSQTRIDKFGLIRLIRPDRFSDTAQIHPIQPYDPERVPILFVHGLQDTPATFAPMYYNLMADPEIRKHYQFWTFSYPSGYPYPWSAALLRRELDRMQRECPGHQEIVIIGHSMGGLISRLMVTDAGDQIWRNYFGAPPAQSRVRGESRRILEESLIFQARSDISRAIFINAPHRGSDLATNWIGRIGSRLVKLPTFLADVRDATLSVVTADSSGLVLDRVPNSIDTLSPRSPFIRAVDPLPIATGIPYHSIIGDRGFGNTPRSSDGVVAYWSSHLDGATSERIVPSWHSGHQSPEGIDEVRQILRRHIGLAPAPFSYIPPNPTPSSIEFHQGPPGRR</sequence>
<dbReference type="EMBL" id="JACHFD010000014">
    <property type="protein sequence ID" value="MBB5352622.1"/>
    <property type="molecule type" value="Genomic_DNA"/>
</dbReference>
<dbReference type="InterPro" id="IPR000073">
    <property type="entry name" value="AB_hydrolase_1"/>
</dbReference>
<evidence type="ECO:0000313" key="3">
    <source>
        <dbReference type="EMBL" id="MBB5352622.1"/>
    </source>
</evidence>
<dbReference type="Pfam" id="PF12697">
    <property type="entry name" value="Abhydrolase_6"/>
    <property type="match status" value="1"/>
</dbReference>
<accession>A0A840V3R4</accession>